<dbReference type="InterPro" id="IPR003439">
    <property type="entry name" value="ABC_transporter-like_ATP-bd"/>
</dbReference>
<dbReference type="GO" id="GO:0005886">
    <property type="term" value="C:plasma membrane"/>
    <property type="evidence" value="ECO:0007669"/>
    <property type="project" value="TreeGrafter"/>
</dbReference>
<dbReference type="InterPro" id="IPR017911">
    <property type="entry name" value="MacB-like_ATP-bd"/>
</dbReference>
<dbReference type="Gene3D" id="3.40.50.300">
    <property type="entry name" value="P-loop containing nucleotide triphosphate hydrolases"/>
    <property type="match status" value="1"/>
</dbReference>
<dbReference type="InterPro" id="IPR003593">
    <property type="entry name" value="AAA+_ATPase"/>
</dbReference>
<dbReference type="GO" id="GO:0016887">
    <property type="term" value="F:ATP hydrolysis activity"/>
    <property type="evidence" value="ECO:0007669"/>
    <property type="project" value="InterPro"/>
</dbReference>
<keyword evidence="3" id="KW-0067">ATP-binding</keyword>
<dbReference type="Pfam" id="PF00005">
    <property type="entry name" value="ABC_tran"/>
    <property type="match status" value="1"/>
</dbReference>
<dbReference type="GO" id="GO:0098796">
    <property type="term" value="C:membrane protein complex"/>
    <property type="evidence" value="ECO:0007669"/>
    <property type="project" value="UniProtKB-ARBA"/>
</dbReference>
<dbReference type="STRING" id="457570.Nther_2386"/>
<evidence type="ECO:0000313" key="5">
    <source>
        <dbReference type="EMBL" id="ACB85951.1"/>
    </source>
</evidence>
<dbReference type="PROSITE" id="PS50893">
    <property type="entry name" value="ABC_TRANSPORTER_2"/>
    <property type="match status" value="1"/>
</dbReference>
<dbReference type="SUPFAM" id="SSF52540">
    <property type="entry name" value="P-loop containing nucleoside triphosphate hydrolases"/>
    <property type="match status" value="1"/>
</dbReference>
<proteinExistence type="predicted"/>
<organism evidence="5 6">
    <name type="scientific">Natranaerobius thermophilus (strain ATCC BAA-1301 / DSM 18059 / JW/NM-WN-LF)</name>
    <dbReference type="NCBI Taxonomy" id="457570"/>
    <lineage>
        <taxon>Bacteria</taxon>
        <taxon>Bacillati</taxon>
        <taxon>Bacillota</taxon>
        <taxon>Clostridia</taxon>
        <taxon>Natranaerobiales</taxon>
        <taxon>Natranaerobiaceae</taxon>
        <taxon>Natranaerobius</taxon>
    </lineage>
</organism>
<evidence type="ECO:0000256" key="1">
    <source>
        <dbReference type="ARBA" id="ARBA00022448"/>
    </source>
</evidence>
<keyword evidence="6" id="KW-1185">Reference proteome</keyword>
<feature type="domain" description="ABC transporter" evidence="4">
    <location>
        <begin position="2"/>
        <end position="229"/>
    </location>
</feature>
<dbReference type="KEGG" id="nth:Nther_2386"/>
<dbReference type="eggNOG" id="COG1136">
    <property type="taxonomic scope" value="Bacteria"/>
</dbReference>
<dbReference type="PANTHER" id="PTHR24220">
    <property type="entry name" value="IMPORT ATP-BINDING PROTEIN"/>
    <property type="match status" value="1"/>
</dbReference>
<dbReference type="RefSeq" id="WP_012448800.1">
    <property type="nucleotide sequence ID" value="NC_010718.1"/>
</dbReference>
<evidence type="ECO:0000259" key="4">
    <source>
        <dbReference type="PROSITE" id="PS50893"/>
    </source>
</evidence>
<reference evidence="5 6" key="2">
    <citation type="journal article" date="2011" name="J. Bacteriol.">
        <title>Complete genome sequence of the anaerobic, halophilic alkalithermophile Natranaerobius thermophilus JW/NM-WN-LF.</title>
        <authorList>
            <person name="Zhao B."/>
            <person name="Mesbah N.M."/>
            <person name="Dalin E."/>
            <person name="Goodwin L."/>
            <person name="Nolan M."/>
            <person name="Pitluck S."/>
            <person name="Chertkov O."/>
            <person name="Brettin T.S."/>
            <person name="Han J."/>
            <person name="Larimer F.W."/>
            <person name="Land M.L."/>
            <person name="Hauser L."/>
            <person name="Kyrpides N."/>
            <person name="Wiegel J."/>
        </authorList>
    </citation>
    <scope>NUCLEOTIDE SEQUENCE [LARGE SCALE GENOMIC DNA]</scope>
    <source>
        <strain evidence="6">ATCC BAA-1301 / DSM 18059 / JW/NM-WN-LF</strain>
    </source>
</reference>
<dbReference type="GO" id="GO:0022857">
    <property type="term" value="F:transmembrane transporter activity"/>
    <property type="evidence" value="ECO:0007669"/>
    <property type="project" value="TreeGrafter"/>
</dbReference>
<name>B2A0S1_NATTJ</name>
<dbReference type="InterPro" id="IPR015854">
    <property type="entry name" value="ABC_transpr_LolD-like"/>
</dbReference>
<dbReference type="EMBL" id="CP001034">
    <property type="protein sequence ID" value="ACB85951.1"/>
    <property type="molecule type" value="Genomic_DNA"/>
</dbReference>
<dbReference type="PANTHER" id="PTHR24220:SF648">
    <property type="entry name" value="ABC TRANSPORTER ATP-BINDING PROTEIN YTRE"/>
    <property type="match status" value="1"/>
</dbReference>
<accession>B2A0S1</accession>
<dbReference type="InterPro" id="IPR027417">
    <property type="entry name" value="P-loop_NTPase"/>
</dbReference>
<dbReference type="Proteomes" id="UP000001683">
    <property type="component" value="Chromosome"/>
</dbReference>
<protein>
    <submittedName>
        <fullName evidence="5">ABC transporter related</fullName>
    </submittedName>
</protein>
<dbReference type="CDD" id="cd03255">
    <property type="entry name" value="ABC_MJ0796_LolCDE_FtsE"/>
    <property type="match status" value="1"/>
</dbReference>
<dbReference type="SMART" id="SM00382">
    <property type="entry name" value="AAA"/>
    <property type="match status" value="1"/>
</dbReference>
<dbReference type="InParanoid" id="B2A0S1"/>
<keyword evidence="2" id="KW-0547">Nucleotide-binding</keyword>
<dbReference type="FunCoup" id="B2A0S1">
    <property type="interactions" value="71"/>
</dbReference>
<dbReference type="FunFam" id="3.40.50.300:FF:000032">
    <property type="entry name" value="Export ABC transporter ATP-binding protein"/>
    <property type="match status" value="1"/>
</dbReference>
<evidence type="ECO:0000256" key="2">
    <source>
        <dbReference type="ARBA" id="ARBA00022741"/>
    </source>
</evidence>
<evidence type="ECO:0000256" key="3">
    <source>
        <dbReference type="ARBA" id="ARBA00022840"/>
    </source>
</evidence>
<dbReference type="AlphaFoldDB" id="B2A0S1"/>
<dbReference type="HOGENOM" id="CLU_000604_1_22_9"/>
<keyword evidence="1" id="KW-0813">Transport</keyword>
<evidence type="ECO:0000313" key="6">
    <source>
        <dbReference type="Proteomes" id="UP000001683"/>
    </source>
</evidence>
<sequence>MIQVSDLSHTFPVGNNTGFTVLNNINFEIEQGKIAAIMGKSGSGKSTLLNLLSGYLKPRTGRIVLNDKDVTGFNENEWAKFRLNNLGFVFQSYQLISSMTVFENVQMPLMVKGISPGRRTELVFEMLEKVGLYSHTEFYPDQLSGGQQQRTSVARALINNPEILLADEPTGSLDSYNEKLLLELIYQLNDELGITVLLVTHDKEVAEKSHEIIRVKDGHIIEQDDDRDF</sequence>
<reference evidence="5 6" key="1">
    <citation type="submission" date="2008-04" db="EMBL/GenBank/DDBJ databases">
        <title>Complete sequence of chromosome of Natranaerobius thermophilus JW/NM-WN-LF.</title>
        <authorList>
            <consortium name="US DOE Joint Genome Institute"/>
            <person name="Copeland A."/>
            <person name="Lucas S."/>
            <person name="Lapidus A."/>
            <person name="Glavina del Rio T."/>
            <person name="Dalin E."/>
            <person name="Tice H."/>
            <person name="Bruce D."/>
            <person name="Goodwin L."/>
            <person name="Pitluck S."/>
            <person name="Chertkov O."/>
            <person name="Brettin T."/>
            <person name="Detter J.C."/>
            <person name="Han C."/>
            <person name="Kuske C.R."/>
            <person name="Schmutz J."/>
            <person name="Larimer F."/>
            <person name="Land M."/>
            <person name="Hauser L."/>
            <person name="Kyrpides N."/>
            <person name="Lykidis A."/>
            <person name="Mesbah N.M."/>
            <person name="Wiegel J."/>
        </authorList>
    </citation>
    <scope>NUCLEOTIDE SEQUENCE [LARGE SCALE GENOMIC DNA]</scope>
    <source>
        <strain evidence="6">ATCC BAA-1301 / DSM 18059 / JW/NM-WN-LF</strain>
    </source>
</reference>
<gene>
    <name evidence="5" type="ordered locus">Nther_2386</name>
</gene>
<dbReference type="GO" id="GO:0005524">
    <property type="term" value="F:ATP binding"/>
    <property type="evidence" value="ECO:0007669"/>
    <property type="project" value="UniProtKB-KW"/>
</dbReference>